<dbReference type="PANTHER" id="PTHR43133">
    <property type="entry name" value="RNA POLYMERASE ECF-TYPE SIGMA FACTO"/>
    <property type="match status" value="1"/>
</dbReference>
<proteinExistence type="inferred from homology"/>
<dbReference type="GO" id="GO:0006352">
    <property type="term" value="P:DNA-templated transcription initiation"/>
    <property type="evidence" value="ECO:0007669"/>
    <property type="project" value="InterPro"/>
</dbReference>
<dbReference type="RefSeq" id="WP_279449054.1">
    <property type="nucleotide sequence ID" value="NZ_JAZBJM010000003.1"/>
</dbReference>
<evidence type="ECO:0000256" key="3">
    <source>
        <dbReference type="ARBA" id="ARBA00023082"/>
    </source>
</evidence>
<dbReference type="Pfam" id="PF08281">
    <property type="entry name" value="Sigma70_r4_2"/>
    <property type="match status" value="1"/>
</dbReference>
<comment type="similarity">
    <text evidence="1 6">Belongs to the sigma-70 factor family. ECF subfamily.</text>
</comment>
<dbReference type="SUPFAM" id="SSF88659">
    <property type="entry name" value="Sigma3 and sigma4 domains of RNA polymerase sigma factors"/>
    <property type="match status" value="1"/>
</dbReference>
<dbReference type="InterPro" id="IPR039425">
    <property type="entry name" value="RNA_pol_sigma-70-like"/>
</dbReference>
<dbReference type="InterPro" id="IPR013249">
    <property type="entry name" value="RNA_pol_sigma70_r4_t2"/>
</dbReference>
<dbReference type="EMBL" id="JAZBJM010000003">
    <property type="protein sequence ID" value="MEM0518233.1"/>
    <property type="molecule type" value="Genomic_DNA"/>
</dbReference>
<dbReference type="Pfam" id="PF04542">
    <property type="entry name" value="Sigma70_r2"/>
    <property type="match status" value="1"/>
</dbReference>
<dbReference type="InterPro" id="IPR036388">
    <property type="entry name" value="WH-like_DNA-bd_sf"/>
</dbReference>
<dbReference type="Proteomes" id="UP001390963">
    <property type="component" value="Unassembled WGS sequence"/>
</dbReference>
<dbReference type="CDD" id="cd06171">
    <property type="entry name" value="Sigma70_r4"/>
    <property type="match status" value="1"/>
</dbReference>
<keyword evidence="5 6" id="KW-0804">Transcription</keyword>
<evidence type="ECO:0000256" key="6">
    <source>
        <dbReference type="RuleBase" id="RU000716"/>
    </source>
</evidence>
<reference evidence="9 12" key="1">
    <citation type="submission" date="2024-01" db="EMBL/GenBank/DDBJ databases">
        <title>Aequorivita flavus sp. nov., isolated from deep-sea sediment.</title>
        <authorList>
            <person name="Chen X."/>
        </authorList>
    </citation>
    <scope>NUCLEOTIDE SEQUENCE</scope>
    <source>
        <strain evidence="9">MCCC 1A16923</strain>
        <strain evidence="10 12">MCCC 1A16935</strain>
    </source>
</reference>
<keyword evidence="4 6" id="KW-0238">DNA-binding</keyword>
<evidence type="ECO:0000256" key="4">
    <source>
        <dbReference type="ARBA" id="ARBA00023125"/>
    </source>
</evidence>
<keyword evidence="2 6" id="KW-0805">Transcription regulation</keyword>
<dbReference type="GO" id="GO:0003677">
    <property type="term" value="F:DNA binding"/>
    <property type="evidence" value="ECO:0007669"/>
    <property type="project" value="UniProtKB-KW"/>
</dbReference>
<keyword evidence="12" id="KW-1185">Reference proteome</keyword>
<evidence type="ECO:0000256" key="1">
    <source>
        <dbReference type="ARBA" id="ARBA00010641"/>
    </source>
</evidence>
<dbReference type="NCBIfam" id="TIGR02937">
    <property type="entry name" value="sigma70-ECF"/>
    <property type="match status" value="1"/>
</dbReference>
<dbReference type="InterPro" id="IPR013324">
    <property type="entry name" value="RNA_pol_sigma_r3/r4-like"/>
</dbReference>
<dbReference type="Gene3D" id="1.10.1740.10">
    <property type="match status" value="1"/>
</dbReference>
<dbReference type="InterPro" id="IPR000838">
    <property type="entry name" value="RNA_pol_sigma70_ECF_CS"/>
</dbReference>
<evidence type="ECO:0000313" key="12">
    <source>
        <dbReference type="Proteomes" id="UP001390963"/>
    </source>
</evidence>
<feature type="domain" description="RNA polymerase sigma factor 70 region 4 type 2" evidence="8">
    <location>
        <begin position="139"/>
        <end position="187"/>
    </location>
</feature>
<keyword evidence="3 6" id="KW-0731">Sigma factor</keyword>
<dbReference type="PANTHER" id="PTHR43133:SF51">
    <property type="entry name" value="RNA POLYMERASE SIGMA FACTOR"/>
    <property type="match status" value="1"/>
</dbReference>
<dbReference type="PROSITE" id="PS01063">
    <property type="entry name" value="SIGMA70_ECF"/>
    <property type="match status" value="1"/>
</dbReference>
<dbReference type="EMBL" id="JBANCF010000003">
    <property type="protein sequence ID" value="MEM0572835.1"/>
    <property type="molecule type" value="Genomic_DNA"/>
</dbReference>
<evidence type="ECO:0000259" key="8">
    <source>
        <dbReference type="Pfam" id="PF08281"/>
    </source>
</evidence>
<protein>
    <recommendedName>
        <fullName evidence="6">RNA polymerase sigma factor</fullName>
    </recommendedName>
</protein>
<name>A0AB35YWD3_9FLAO</name>
<dbReference type="InterPro" id="IPR014284">
    <property type="entry name" value="RNA_pol_sigma-70_dom"/>
</dbReference>
<organism evidence="9 11">
    <name type="scientific">Aequorivita flava</name>
    <dbReference type="NCBI Taxonomy" id="3114371"/>
    <lineage>
        <taxon>Bacteria</taxon>
        <taxon>Pseudomonadati</taxon>
        <taxon>Bacteroidota</taxon>
        <taxon>Flavobacteriia</taxon>
        <taxon>Flavobacteriales</taxon>
        <taxon>Flavobacteriaceae</taxon>
        <taxon>Aequorivita</taxon>
    </lineage>
</organism>
<feature type="domain" description="RNA polymerase sigma-70 region 2" evidence="7">
    <location>
        <begin position="34"/>
        <end position="101"/>
    </location>
</feature>
<evidence type="ECO:0000313" key="10">
    <source>
        <dbReference type="EMBL" id="MEM0572835.1"/>
    </source>
</evidence>
<evidence type="ECO:0000256" key="5">
    <source>
        <dbReference type="ARBA" id="ARBA00023163"/>
    </source>
</evidence>
<dbReference type="Gene3D" id="1.10.10.10">
    <property type="entry name" value="Winged helix-like DNA-binding domain superfamily/Winged helix DNA-binding domain"/>
    <property type="match status" value="1"/>
</dbReference>
<evidence type="ECO:0000256" key="2">
    <source>
        <dbReference type="ARBA" id="ARBA00023015"/>
    </source>
</evidence>
<dbReference type="AlphaFoldDB" id="A0AB35YWD3"/>
<dbReference type="GO" id="GO:0016987">
    <property type="term" value="F:sigma factor activity"/>
    <property type="evidence" value="ECO:0007669"/>
    <property type="project" value="UniProtKB-KW"/>
</dbReference>
<dbReference type="NCBIfam" id="NF008888">
    <property type="entry name" value="PRK11922.1"/>
    <property type="match status" value="1"/>
</dbReference>
<evidence type="ECO:0000313" key="9">
    <source>
        <dbReference type="EMBL" id="MEM0518233.1"/>
    </source>
</evidence>
<gene>
    <name evidence="10" type="ORF">VZD24_04855</name>
    <name evidence="9" type="ORF">VZD85_07715</name>
</gene>
<comment type="caution">
    <text evidence="9">The sequence shown here is derived from an EMBL/GenBank/DDBJ whole genome shotgun (WGS) entry which is preliminary data.</text>
</comment>
<sequence>MKATQTNRSADTQLTDSIVVQRVLEGEKELFEILMRRYNQRLFRVVRSYIYSEDDVQDILQDAYVKAFTKLYQFNNQSSFSTWLTRIAINEALQIIRKKKRQMTNYGKTESLENVFHLPDTNTMNPEKQAIKTETKILVEKAVDALPEKYRVVFILHQIEGLSNPEIAACLKLSDSNVKVRLHRAKNLLKEELFKTTHDPSVFEFGNHKCDVLVANVMKRIQDL</sequence>
<dbReference type="Proteomes" id="UP001388259">
    <property type="component" value="Unassembled WGS sequence"/>
</dbReference>
<evidence type="ECO:0000313" key="11">
    <source>
        <dbReference type="Proteomes" id="UP001388259"/>
    </source>
</evidence>
<dbReference type="InterPro" id="IPR013325">
    <property type="entry name" value="RNA_pol_sigma_r2"/>
</dbReference>
<evidence type="ECO:0000259" key="7">
    <source>
        <dbReference type="Pfam" id="PF04542"/>
    </source>
</evidence>
<dbReference type="SUPFAM" id="SSF88946">
    <property type="entry name" value="Sigma2 domain of RNA polymerase sigma factors"/>
    <property type="match status" value="1"/>
</dbReference>
<accession>A0AB35YWD3</accession>
<dbReference type="InterPro" id="IPR007627">
    <property type="entry name" value="RNA_pol_sigma70_r2"/>
</dbReference>